<protein>
    <submittedName>
        <fullName evidence="1">Uncharacterized protein</fullName>
    </submittedName>
</protein>
<proteinExistence type="predicted"/>
<gene>
    <name evidence="1" type="ORF">MGMO_11c00500</name>
</gene>
<keyword evidence="2" id="KW-1185">Reference proteome</keyword>
<sequence>MERVAAVLAQNLMGNYFYDFCGSYKCIPIYFFRNGAVRRFDETRQTRLNTSSGELKLANLGGNR</sequence>
<accession>V5CAA6</accession>
<name>V5CAA6_9GAMM</name>
<dbReference type="EMBL" id="AYLO01000011">
    <property type="protein sequence ID" value="ESS73743.1"/>
    <property type="molecule type" value="Genomic_DNA"/>
</dbReference>
<organism evidence="1 2">
    <name type="scientific">Methyloglobulus morosus KoM1</name>
    <dbReference type="NCBI Taxonomy" id="1116472"/>
    <lineage>
        <taxon>Bacteria</taxon>
        <taxon>Pseudomonadati</taxon>
        <taxon>Pseudomonadota</taxon>
        <taxon>Gammaproteobacteria</taxon>
        <taxon>Methylococcales</taxon>
        <taxon>Methylococcaceae</taxon>
        <taxon>Methyloglobulus</taxon>
    </lineage>
</organism>
<comment type="caution">
    <text evidence="1">The sequence shown here is derived from an EMBL/GenBank/DDBJ whole genome shotgun (WGS) entry which is preliminary data.</text>
</comment>
<dbReference type="Proteomes" id="UP000017842">
    <property type="component" value="Unassembled WGS sequence"/>
</dbReference>
<dbReference type="AlphaFoldDB" id="V5CAA6"/>
<evidence type="ECO:0000313" key="1">
    <source>
        <dbReference type="EMBL" id="ESS73743.1"/>
    </source>
</evidence>
<reference evidence="1 2" key="1">
    <citation type="journal article" date="2013" name="Genome Announc.">
        <title>Draft Genome Sequence of the Methanotrophic Gammaproteobacterium Methyloglobulus morosus DSM 22980 Strain KoM1.</title>
        <authorList>
            <person name="Poehlein A."/>
            <person name="Deutzmann J.S."/>
            <person name="Daniel R."/>
            <person name="Simeonova D.D."/>
        </authorList>
    </citation>
    <scope>NUCLEOTIDE SEQUENCE [LARGE SCALE GENOMIC DNA]</scope>
    <source>
        <strain evidence="1 2">KoM1</strain>
    </source>
</reference>
<evidence type="ECO:0000313" key="2">
    <source>
        <dbReference type="Proteomes" id="UP000017842"/>
    </source>
</evidence>